<reference evidence="3" key="1">
    <citation type="submission" date="2024-06" db="EMBL/GenBank/DDBJ databases">
        <title>Multi-omics analyses provide insights into the biosynthesis of the anticancer antibiotic pleurotin in Hohenbuehelia grisea.</title>
        <authorList>
            <person name="Weaver J.A."/>
            <person name="Alberti F."/>
        </authorList>
    </citation>
    <scope>NUCLEOTIDE SEQUENCE [LARGE SCALE GENOMIC DNA]</scope>
    <source>
        <strain evidence="3">T-177</strain>
    </source>
</reference>
<organism evidence="2 3">
    <name type="scientific">Hohenbuehelia grisea</name>
    <dbReference type="NCBI Taxonomy" id="104357"/>
    <lineage>
        <taxon>Eukaryota</taxon>
        <taxon>Fungi</taxon>
        <taxon>Dikarya</taxon>
        <taxon>Basidiomycota</taxon>
        <taxon>Agaricomycotina</taxon>
        <taxon>Agaricomycetes</taxon>
        <taxon>Agaricomycetidae</taxon>
        <taxon>Agaricales</taxon>
        <taxon>Pleurotineae</taxon>
        <taxon>Pleurotaceae</taxon>
        <taxon>Hohenbuehelia</taxon>
    </lineage>
</organism>
<feature type="region of interest" description="Disordered" evidence="1">
    <location>
        <begin position="125"/>
        <end position="153"/>
    </location>
</feature>
<feature type="compositionally biased region" description="Polar residues" evidence="1">
    <location>
        <begin position="125"/>
        <end position="135"/>
    </location>
</feature>
<evidence type="ECO:0000256" key="1">
    <source>
        <dbReference type="SAM" id="MobiDB-lite"/>
    </source>
</evidence>
<sequence length="170" mass="18554">MKAISAHRIHFHTLSSISVHNLETFRLFEASTSNLVNSTSKQFREDYPEPWAVSHAAEADLNTGYLHIRYTAELLLEKLSDDFNFAPDEYDFSEEFLSSNPFPSTELDLCVDPSEAVCGAAFESDSTVSSGNGTSAVADHVPSTGIDSADSCSSDEYECCEEFGGSADDE</sequence>
<evidence type="ECO:0000313" key="3">
    <source>
        <dbReference type="Proteomes" id="UP001556367"/>
    </source>
</evidence>
<evidence type="ECO:0000313" key="2">
    <source>
        <dbReference type="EMBL" id="KAL0957545.1"/>
    </source>
</evidence>
<comment type="caution">
    <text evidence="2">The sequence shown here is derived from an EMBL/GenBank/DDBJ whole genome shotgun (WGS) entry which is preliminary data.</text>
</comment>
<keyword evidence="3" id="KW-1185">Reference proteome</keyword>
<gene>
    <name evidence="2" type="ORF">HGRIS_001332</name>
</gene>
<proteinExistence type="predicted"/>
<protein>
    <submittedName>
        <fullName evidence="2">Uncharacterized protein</fullName>
    </submittedName>
</protein>
<name>A0ABR3JP06_9AGAR</name>
<accession>A0ABR3JP06</accession>
<dbReference type="Proteomes" id="UP001556367">
    <property type="component" value="Unassembled WGS sequence"/>
</dbReference>
<dbReference type="EMBL" id="JASNQZ010000005">
    <property type="protein sequence ID" value="KAL0957545.1"/>
    <property type="molecule type" value="Genomic_DNA"/>
</dbReference>